<evidence type="ECO:0000256" key="6">
    <source>
        <dbReference type="ARBA" id="ARBA00022723"/>
    </source>
</evidence>
<dbReference type="InterPro" id="IPR001094">
    <property type="entry name" value="Flavdoxin-like"/>
</dbReference>
<dbReference type="Gene3D" id="1.10.630.10">
    <property type="entry name" value="Cytochrome P450"/>
    <property type="match status" value="1"/>
</dbReference>
<dbReference type="InterPro" id="IPR017938">
    <property type="entry name" value="Riboflavin_synthase-like_b-brl"/>
</dbReference>
<dbReference type="SUPFAM" id="SSF63380">
    <property type="entry name" value="Riboflavin synthase domain-like"/>
    <property type="match status" value="1"/>
</dbReference>
<evidence type="ECO:0000259" key="15">
    <source>
        <dbReference type="PROSITE" id="PS51384"/>
    </source>
</evidence>
<evidence type="ECO:0000259" key="14">
    <source>
        <dbReference type="PROSITE" id="PS50902"/>
    </source>
</evidence>
<dbReference type="PANTHER" id="PTHR19384:SF17">
    <property type="entry name" value="NADPH--CYTOCHROME P450 REDUCTASE"/>
    <property type="match status" value="1"/>
</dbReference>
<dbReference type="Pfam" id="PF00667">
    <property type="entry name" value="FAD_binding_1"/>
    <property type="match status" value="1"/>
</dbReference>
<dbReference type="InterPro" id="IPR029039">
    <property type="entry name" value="Flavoprotein-like_sf"/>
</dbReference>
<dbReference type="PANTHER" id="PTHR19384">
    <property type="entry name" value="NITRIC OXIDE SYNTHASE-RELATED"/>
    <property type="match status" value="1"/>
</dbReference>
<dbReference type="Pfam" id="PF00258">
    <property type="entry name" value="Flavodoxin_1"/>
    <property type="match status" value="1"/>
</dbReference>
<dbReference type="PIRSF" id="PIRSF000209">
    <property type="entry name" value="Bifunctional_P450_P450R"/>
    <property type="match status" value="1"/>
</dbReference>
<keyword evidence="5 13" id="KW-0288">FMN</keyword>
<dbReference type="InterPro" id="IPR023173">
    <property type="entry name" value="NADPH_Cyt_P450_Rdtase_alpha"/>
</dbReference>
<evidence type="ECO:0000256" key="8">
    <source>
        <dbReference type="ARBA" id="ARBA00022857"/>
    </source>
</evidence>
<gene>
    <name evidence="16" type="ORF">MRBLBA1_005225</name>
</gene>
<dbReference type="Gene3D" id="1.20.990.10">
    <property type="entry name" value="NADPH-cytochrome p450 Reductase, Chain A, domain 3"/>
    <property type="match status" value="1"/>
</dbReference>
<keyword evidence="8 13" id="KW-0521">NADP</keyword>
<keyword evidence="2 13" id="KW-0813">Transport</keyword>
<evidence type="ECO:0000256" key="2">
    <source>
        <dbReference type="ARBA" id="ARBA00022448"/>
    </source>
</evidence>
<dbReference type="InterPro" id="IPR023206">
    <property type="entry name" value="Bifunctional_P450_P450_red"/>
</dbReference>
<keyword evidence="9 13" id="KW-0560">Oxidoreductase</keyword>
<dbReference type="PRINTS" id="PR00369">
    <property type="entry name" value="FLAVODOXIN"/>
</dbReference>
<dbReference type="EC" id="1.14.14.1" evidence="13"/>
<evidence type="ECO:0000256" key="10">
    <source>
        <dbReference type="ARBA" id="ARBA00023004"/>
    </source>
</evidence>
<dbReference type="InterPro" id="IPR036396">
    <property type="entry name" value="Cyt_P450_sf"/>
</dbReference>
<dbReference type="SUPFAM" id="SSF52218">
    <property type="entry name" value="Flavoproteins"/>
    <property type="match status" value="1"/>
</dbReference>
<comment type="cofactor">
    <cofactor evidence="13">
        <name>FAD</name>
        <dbReference type="ChEBI" id="CHEBI:57692"/>
    </cofactor>
    <cofactor evidence="13">
        <name>FMN</name>
        <dbReference type="ChEBI" id="CHEBI:58210"/>
    </cofactor>
</comment>
<dbReference type="RefSeq" id="WP_199640700.1">
    <property type="nucleotide sequence ID" value="NZ_JBEGIE010000072.1"/>
</dbReference>
<feature type="domain" description="Flavodoxin-like" evidence="14">
    <location>
        <begin position="483"/>
        <end position="622"/>
    </location>
</feature>
<organism evidence="16 17">
    <name type="scientific">Bacillus proteolyticus</name>
    <dbReference type="NCBI Taxonomy" id="2026192"/>
    <lineage>
        <taxon>Bacteria</taxon>
        <taxon>Bacillati</taxon>
        <taxon>Bacillota</taxon>
        <taxon>Bacilli</taxon>
        <taxon>Bacillales</taxon>
        <taxon>Bacillaceae</taxon>
        <taxon>Bacillus</taxon>
        <taxon>Bacillus cereus group</taxon>
    </lineage>
</organism>
<dbReference type="InterPro" id="IPR039261">
    <property type="entry name" value="FNR_nucleotide-bd"/>
</dbReference>
<proteinExistence type="inferred from homology"/>
<comment type="caution">
    <text evidence="16">The sequence shown here is derived from an EMBL/GenBank/DDBJ whole genome shotgun (WGS) entry which is preliminary data.</text>
</comment>
<dbReference type="InterPro" id="IPR017927">
    <property type="entry name" value="FAD-bd_FR_type"/>
</dbReference>
<dbReference type="Proteomes" id="UP001552502">
    <property type="component" value="Unassembled WGS sequence"/>
</dbReference>
<evidence type="ECO:0000256" key="5">
    <source>
        <dbReference type="ARBA" id="ARBA00022643"/>
    </source>
</evidence>
<comment type="catalytic activity">
    <reaction evidence="13">
        <text>an organic molecule + reduced [NADPH--hemoprotein reductase] + O2 = an alcohol + oxidized [NADPH--hemoprotein reductase] + H2O + H(+)</text>
        <dbReference type="Rhea" id="RHEA:17149"/>
        <dbReference type="Rhea" id="RHEA-COMP:11964"/>
        <dbReference type="Rhea" id="RHEA-COMP:11965"/>
        <dbReference type="ChEBI" id="CHEBI:15377"/>
        <dbReference type="ChEBI" id="CHEBI:15378"/>
        <dbReference type="ChEBI" id="CHEBI:15379"/>
        <dbReference type="ChEBI" id="CHEBI:30879"/>
        <dbReference type="ChEBI" id="CHEBI:57618"/>
        <dbReference type="ChEBI" id="CHEBI:58210"/>
        <dbReference type="ChEBI" id="CHEBI:142491"/>
        <dbReference type="EC" id="1.14.14.1"/>
    </reaction>
</comment>
<keyword evidence="10 13" id="KW-0408">Iron</keyword>
<dbReference type="PROSITE" id="PS50902">
    <property type="entry name" value="FLAVODOXIN_LIKE"/>
    <property type="match status" value="1"/>
</dbReference>
<comment type="catalytic activity">
    <reaction evidence="12 13">
        <text>2 oxidized [cytochrome P450] + NADPH = 2 reduced [cytochrome P450] + NADP(+) + H(+)</text>
        <dbReference type="Rhea" id="RHEA:24040"/>
        <dbReference type="Rhea" id="RHEA-COMP:14627"/>
        <dbReference type="Rhea" id="RHEA-COMP:14628"/>
        <dbReference type="ChEBI" id="CHEBI:15378"/>
        <dbReference type="ChEBI" id="CHEBI:55376"/>
        <dbReference type="ChEBI" id="CHEBI:57783"/>
        <dbReference type="ChEBI" id="CHEBI:58349"/>
        <dbReference type="ChEBI" id="CHEBI:60344"/>
        <dbReference type="EC" id="1.6.2.4"/>
    </reaction>
</comment>
<keyword evidence="11 13" id="KW-0503">Monooxygenase</keyword>
<dbReference type="Gene3D" id="2.40.30.10">
    <property type="entry name" value="Translation factors"/>
    <property type="match status" value="1"/>
</dbReference>
<evidence type="ECO:0000256" key="4">
    <source>
        <dbReference type="ARBA" id="ARBA00022630"/>
    </source>
</evidence>
<dbReference type="EC" id="1.6.2.4" evidence="13"/>
<dbReference type="Pfam" id="PF00067">
    <property type="entry name" value="p450"/>
    <property type="match status" value="1"/>
</dbReference>
<keyword evidence="4 13" id="KW-0285">Flavoprotein</keyword>
<dbReference type="Gene3D" id="3.40.50.80">
    <property type="entry name" value="Nucleotide-binding domain of ferredoxin-NADP reductase (FNR) module"/>
    <property type="match status" value="1"/>
</dbReference>
<name>A0ABV3IKU4_9BACI</name>
<reference evidence="16 17" key="1">
    <citation type="journal article" date="2023" name="Proc. Natl. Acad. Sci. U.S.A.">
        <title>Bacterial tolerance to host-exuded specialized metabolites structures the maize root microbiome.</title>
        <authorList>
            <person name="Thoenen L."/>
            <person name="Giroud C."/>
            <person name="Kreuzer M."/>
            <person name="Waelchli J."/>
            <person name="Gfeller V."/>
            <person name="Deslandes-Herold G."/>
            <person name="Mateo P."/>
            <person name="Robert C.A.M."/>
            <person name="Ahrens C.H."/>
            <person name="Rubio-Somoza I."/>
            <person name="Bruggmann R."/>
            <person name="Erb M."/>
            <person name="Schlaeppi K."/>
        </authorList>
    </citation>
    <scope>NUCLEOTIDE SEQUENCE [LARGE SCALE GENOMIC DNA]</scope>
    <source>
        <strain evidence="16 17">LBA1-1-1.1</strain>
    </source>
</reference>
<dbReference type="Gene3D" id="3.40.50.360">
    <property type="match status" value="1"/>
</dbReference>
<dbReference type="CDD" id="cd06206">
    <property type="entry name" value="bifunctional_CYPOR"/>
    <property type="match status" value="1"/>
</dbReference>
<evidence type="ECO:0000256" key="3">
    <source>
        <dbReference type="ARBA" id="ARBA00022617"/>
    </source>
</evidence>
<keyword evidence="17" id="KW-1185">Reference proteome</keyword>
<accession>A0ABV3IKU4</accession>
<dbReference type="PROSITE" id="PS00086">
    <property type="entry name" value="CYTOCHROME_P450"/>
    <property type="match status" value="1"/>
</dbReference>
<keyword evidence="13" id="KW-0249">Electron transport</keyword>
<dbReference type="CDD" id="cd11068">
    <property type="entry name" value="CYP120A1"/>
    <property type="match status" value="1"/>
</dbReference>
<evidence type="ECO:0000256" key="12">
    <source>
        <dbReference type="ARBA" id="ARBA00049342"/>
    </source>
</evidence>
<dbReference type="PROSITE" id="PS51384">
    <property type="entry name" value="FAD_FR"/>
    <property type="match status" value="1"/>
</dbReference>
<dbReference type="InterPro" id="IPR017972">
    <property type="entry name" value="Cyt_P450_CS"/>
</dbReference>
<evidence type="ECO:0000313" key="16">
    <source>
        <dbReference type="EMBL" id="MEV4914264.1"/>
    </source>
</evidence>
<evidence type="ECO:0000313" key="17">
    <source>
        <dbReference type="Proteomes" id="UP001552502"/>
    </source>
</evidence>
<dbReference type="SUPFAM" id="SSF52343">
    <property type="entry name" value="Ferredoxin reductase-like, C-terminal NADP-linked domain"/>
    <property type="match status" value="1"/>
</dbReference>
<keyword evidence="6 13" id="KW-0479">Metal-binding</keyword>
<protein>
    <recommendedName>
        <fullName evidence="13">Bifunctional cytochrome P450/NADPH--P450 reductase</fullName>
    </recommendedName>
    <domain>
        <recommendedName>
            <fullName evidence="13">Cytochrome P450</fullName>
            <ecNumber evidence="13">1.14.14.1</ecNumber>
        </recommendedName>
    </domain>
    <domain>
        <recommendedName>
            <fullName evidence="13">NADPH--cytochrome P450 reductase</fullName>
            <ecNumber evidence="13">1.6.2.4</ecNumber>
        </recommendedName>
    </domain>
</protein>
<evidence type="ECO:0000256" key="7">
    <source>
        <dbReference type="ARBA" id="ARBA00022827"/>
    </source>
</evidence>
<dbReference type="SUPFAM" id="SSF48264">
    <property type="entry name" value="Cytochrome P450"/>
    <property type="match status" value="1"/>
</dbReference>
<evidence type="ECO:0000256" key="1">
    <source>
        <dbReference type="ARBA" id="ARBA00010018"/>
    </source>
</evidence>
<dbReference type="InterPro" id="IPR001433">
    <property type="entry name" value="OxRdtase_FAD/NAD-bd"/>
</dbReference>
<keyword evidence="7 13" id="KW-0274">FAD</keyword>
<dbReference type="PRINTS" id="PR00371">
    <property type="entry name" value="FPNCR"/>
</dbReference>
<dbReference type="InterPro" id="IPR001709">
    <property type="entry name" value="Flavoprot_Pyr_Nucl_cyt_Rdtase"/>
</dbReference>
<comment type="function">
    <text evidence="13">Functions as a fatty acid monooxygenase.</text>
</comment>
<comment type="similarity">
    <text evidence="1 13">In the N-terminal section; belongs to the cytochrome P450 family.</text>
</comment>
<dbReference type="Pfam" id="PF00175">
    <property type="entry name" value="NAD_binding_1"/>
    <property type="match status" value="1"/>
</dbReference>
<dbReference type="EMBL" id="JBEGIE010000072">
    <property type="protein sequence ID" value="MEV4914264.1"/>
    <property type="molecule type" value="Genomic_DNA"/>
</dbReference>
<evidence type="ECO:0000256" key="11">
    <source>
        <dbReference type="ARBA" id="ARBA00023033"/>
    </source>
</evidence>
<dbReference type="InterPro" id="IPR003097">
    <property type="entry name" value="CysJ-like_FAD-binding"/>
</dbReference>
<evidence type="ECO:0000256" key="13">
    <source>
        <dbReference type="PIRNR" id="PIRNR000209"/>
    </source>
</evidence>
<evidence type="ECO:0000256" key="9">
    <source>
        <dbReference type="ARBA" id="ARBA00023002"/>
    </source>
</evidence>
<sequence length="1049" mass="119041">MVIKEIPQPKTDGDLGNLLLLNKEKPLQSLMKIADQMGEIFKFETPNQVTRYVSSQRLVKEVCDESRFDKSIGPALKNVRSFAGDGLFTSWSYEKNWKKAHNILLPIFSQQAMKGYHAMMVDIAMQLIQKWERLNADEHIDVPEDMTRLTLDTIGLCGFNYRFNSFYRDQPHPFIMSMVRALDESMSQLQRVNPDNPLYKEKKFQLQKDIQYMNGLVDKIIADRKISGEQGDDLLAHMLNGKDPETGEMLDDENIRYQMITFLIAGHETTSGLLSFALYFLVKNPHILHKATEEATRVLIDPVPTYRQVKQLKYITMVLNESLRLWPTAPAFSLYPKEDTALGGEYLLKQGEEIKVLIPQLHRDKTIWGEDVEGFRPERFENPSTIPQHAFKPFGNGQRACIGQQFAIHEATLVLGMMLKHFDFYDHENYELDIKETLTLKPEGLTVKAVSKKIPLGGIPAPYREQPEKNVRKVVDNVHNTPLLVLHGSNMGTAEGIARELVDIALSKGFAAQAASLDSHAGNLPKKGVVLIISASYNGNPPDNAKKFVEWLEKASEHEVKGVHYAVFGCGDKSWATTYQKVPFFIDEQLAIKGAERLTERGEGDASDDFEEAYEEWREQLWNDVADHFKLDIEGSETSAFTLSIKFVDSVAETNLAKMYPTFTTKTVKNEELQQPCSSRSTRHLEISLPNNVTYKEGDHLGVIPRNYPELVNRVLSRFQLNGSDYIRLTGDNTKLVHLPLNHTVSINELLQFVELQEPVTRNQLRAMAAKTVCPPHKIELEALLEKRVYKEQVLSRRLTMLELLERYPACEMEFSNFIELLPALRPRYYSISSSPRVNDQKLSITVGVVEDNAWSGNGKYRGIASTYLAQLKEGDSITCFISNSQSGFELPKNPKTPIIMVGPGTGIAPFRGFLQARKSMKINGESLGEAHLYFGCRSPKEDYLYQEELGQTQKEGIVALHTAFSRMKDQPKIYVQHLIKQDAAKVINLLNQGAHLYICGDGREIAPDVENTLIKSYADIYNVSEPEARAWLQQLEENLYYSKDVWAG</sequence>
<keyword evidence="3 13" id="KW-0349">Heme</keyword>
<comment type="cofactor">
    <cofactor evidence="13">
        <name>heme</name>
        <dbReference type="ChEBI" id="CHEBI:30413"/>
    </cofactor>
</comment>
<dbReference type="InterPro" id="IPR008254">
    <property type="entry name" value="Flavodoxin/NO_synth"/>
</dbReference>
<feature type="domain" description="FAD-binding FR-type" evidence="15">
    <location>
        <begin position="660"/>
        <end position="892"/>
    </location>
</feature>
<dbReference type="InterPro" id="IPR001128">
    <property type="entry name" value="Cyt_P450"/>
</dbReference>